<comment type="subcellular location">
    <subcellularLocation>
        <location evidence="1">Cell membrane</location>
        <topology evidence="1">Multi-pass membrane protein</topology>
    </subcellularLocation>
</comment>
<reference evidence="10" key="1">
    <citation type="journal article" date="2013" name="Stand. Genomic Sci.">
        <title>Complete genome sequence of the halophilic bacterium Spirochaeta africana type strain (Z-7692(T)) from the alkaline Lake Magadi in the East African Rift.</title>
        <authorList>
            <person name="Liolos K."/>
            <person name="Abt B."/>
            <person name="Scheuner C."/>
            <person name="Teshima H."/>
            <person name="Held B."/>
            <person name="Lapidus A."/>
            <person name="Nolan M."/>
            <person name="Lucas S."/>
            <person name="Deshpande S."/>
            <person name="Cheng J.F."/>
            <person name="Tapia R."/>
            <person name="Goodwin L.A."/>
            <person name="Pitluck S."/>
            <person name="Pagani I."/>
            <person name="Ivanova N."/>
            <person name="Mavromatis K."/>
            <person name="Mikhailova N."/>
            <person name="Huntemann M."/>
            <person name="Pati A."/>
            <person name="Chen A."/>
            <person name="Palaniappan K."/>
            <person name="Land M."/>
            <person name="Rohde M."/>
            <person name="Tindall B.J."/>
            <person name="Detter J.C."/>
            <person name="Goker M."/>
            <person name="Bristow J."/>
            <person name="Eisen J.A."/>
            <person name="Markowitz V."/>
            <person name="Hugenholtz P."/>
            <person name="Woyke T."/>
            <person name="Klenk H.P."/>
            <person name="Kyrpides N.C."/>
        </authorList>
    </citation>
    <scope>NUCLEOTIDE SEQUENCE</scope>
    <source>
        <strain evidence="10">ATCC 700263 / DSM 8902 / Z-7692</strain>
    </source>
</reference>
<gene>
    <name evidence="9" type="ordered locus">Spiaf_1506</name>
</gene>
<dbReference type="HOGENOM" id="CLU_132534_2_2_12"/>
<proteinExistence type="inferred from homology"/>
<dbReference type="PATRIC" id="fig|889378.3.peg.1497"/>
<keyword evidence="3" id="KW-1003">Cell membrane</keyword>
<evidence type="ECO:0000256" key="6">
    <source>
        <dbReference type="ARBA" id="ARBA00022989"/>
    </source>
</evidence>
<evidence type="ECO:0000256" key="5">
    <source>
        <dbReference type="ARBA" id="ARBA00022960"/>
    </source>
</evidence>
<keyword evidence="4 8" id="KW-0812">Transmembrane</keyword>
<dbReference type="Proteomes" id="UP000007383">
    <property type="component" value="Chromosome"/>
</dbReference>
<evidence type="ECO:0000256" key="3">
    <source>
        <dbReference type="ARBA" id="ARBA00022475"/>
    </source>
</evidence>
<feature type="transmembrane region" description="Helical" evidence="8">
    <location>
        <begin position="35"/>
        <end position="53"/>
    </location>
</feature>
<comment type="similarity">
    <text evidence="2">Belongs to the MreD family.</text>
</comment>
<evidence type="ECO:0000256" key="7">
    <source>
        <dbReference type="ARBA" id="ARBA00023136"/>
    </source>
</evidence>
<evidence type="ECO:0000313" key="10">
    <source>
        <dbReference type="Proteomes" id="UP000007383"/>
    </source>
</evidence>
<evidence type="ECO:0000256" key="4">
    <source>
        <dbReference type="ARBA" id="ARBA00022692"/>
    </source>
</evidence>
<dbReference type="RefSeq" id="WP_014455549.1">
    <property type="nucleotide sequence ID" value="NC_017098.1"/>
</dbReference>
<dbReference type="eggNOG" id="COG2891">
    <property type="taxonomic scope" value="Bacteria"/>
</dbReference>
<feature type="transmembrane region" description="Helical" evidence="8">
    <location>
        <begin position="97"/>
        <end position="124"/>
    </location>
</feature>
<dbReference type="GO" id="GO:0008360">
    <property type="term" value="P:regulation of cell shape"/>
    <property type="evidence" value="ECO:0007669"/>
    <property type="project" value="UniProtKB-KW"/>
</dbReference>
<dbReference type="EMBL" id="CP003282">
    <property type="protein sequence ID" value="AFG37565.1"/>
    <property type="molecule type" value="Genomic_DNA"/>
</dbReference>
<dbReference type="KEGG" id="sfc:Spiaf_1506"/>
<organism evidence="9 10">
    <name type="scientific">Spirochaeta africana (strain ATCC 700263 / DSM 8902 / Z-7692)</name>
    <dbReference type="NCBI Taxonomy" id="889378"/>
    <lineage>
        <taxon>Bacteria</taxon>
        <taxon>Pseudomonadati</taxon>
        <taxon>Spirochaetota</taxon>
        <taxon>Spirochaetia</taxon>
        <taxon>Spirochaetales</taxon>
        <taxon>Spirochaetaceae</taxon>
        <taxon>Spirochaeta</taxon>
    </lineage>
</organism>
<evidence type="ECO:0000256" key="1">
    <source>
        <dbReference type="ARBA" id="ARBA00004651"/>
    </source>
</evidence>
<dbReference type="AlphaFoldDB" id="H9UJ72"/>
<evidence type="ECO:0000313" key="9">
    <source>
        <dbReference type="EMBL" id="AFG37565.1"/>
    </source>
</evidence>
<feature type="transmembrane region" description="Helical" evidence="8">
    <location>
        <begin position="65"/>
        <end position="85"/>
    </location>
</feature>
<feature type="transmembrane region" description="Helical" evidence="8">
    <location>
        <begin position="6"/>
        <end position="23"/>
    </location>
</feature>
<evidence type="ECO:0000256" key="8">
    <source>
        <dbReference type="SAM" id="Phobius"/>
    </source>
</evidence>
<dbReference type="Pfam" id="PF04093">
    <property type="entry name" value="MreD"/>
    <property type="match status" value="1"/>
</dbReference>
<accession>H9UJ72</accession>
<evidence type="ECO:0000256" key="2">
    <source>
        <dbReference type="ARBA" id="ARBA00007776"/>
    </source>
</evidence>
<keyword evidence="10" id="KW-1185">Reference proteome</keyword>
<dbReference type="GO" id="GO:0005886">
    <property type="term" value="C:plasma membrane"/>
    <property type="evidence" value="ECO:0007669"/>
    <property type="project" value="UniProtKB-SubCell"/>
</dbReference>
<feature type="transmembrane region" description="Helical" evidence="8">
    <location>
        <begin position="136"/>
        <end position="157"/>
    </location>
</feature>
<dbReference type="InterPro" id="IPR007227">
    <property type="entry name" value="Cell_shape_determining_MreD"/>
</dbReference>
<keyword evidence="5" id="KW-0133">Cell shape</keyword>
<keyword evidence="7 8" id="KW-0472">Membrane</keyword>
<protein>
    <submittedName>
        <fullName evidence="9">Cell shape-determining protein</fullName>
    </submittedName>
</protein>
<sequence>MITRILLNTIVLALIVFVMTTWGNIIELGGIKPDIVLIVVVWMALHQGAYTSQISGAMAGGIEDFLSLAPFGFHLTARTLLGFLTGSVREFVGLDRLVMPVLFTLAAFGIQAVWLTMVSAIFSIDTARAPLFSLAFLYGALYTAALAPAIFLAADGIRAGARRFRGRF</sequence>
<name>H9UJ72_SPIAZ</name>
<dbReference type="STRING" id="889378.Spiaf_1506"/>
<dbReference type="OrthoDB" id="5184389at2"/>
<keyword evidence="6 8" id="KW-1133">Transmembrane helix</keyword>